<keyword evidence="2" id="KW-1185">Reference proteome</keyword>
<proteinExistence type="predicted"/>
<evidence type="ECO:0000313" key="2">
    <source>
        <dbReference type="Proteomes" id="UP000249300"/>
    </source>
</evidence>
<sequence length="83" mass="9061">MQGQNFMVCIFCLIISPKVVTFGVLRSSFATATPDADFSPQKAIERGLVLGLRAFYGSSGDFPLEVTDVITDFLLQPSGQDRE</sequence>
<reference evidence="1 2" key="1">
    <citation type="submission" date="2018-06" db="EMBL/GenBank/DDBJ databases">
        <authorList>
            <consortium name="Pathogen Informatics"/>
            <person name="Doyle S."/>
        </authorList>
    </citation>
    <scope>NUCLEOTIDE SEQUENCE [LARGE SCALE GENOMIC DNA]</scope>
    <source>
        <strain evidence="1 2">NCTC12858</strain>
    </source>
</reference>
<organism evidence="1 2">
    <name type="scientific">Porphyromonas crevioricanis</name>
    <dbReference type="NCBI Taxonomy" id="393921"/>
    <lineage>
        <taxon>Bacteria</taxon>
        <taxon>Pseudomonadati</taxon>
        <taxon>Bacteroidota</taxon>
        <taxon>Bacteroidia</taxon>
        <taxon>Bacteroidales</taxon>
        <taxon>Porphyromonadaceae</taxon>
        <taxon>Porphyromonas</taxon>
    </lineage>
</organism>
<dbReference type="Proteomes" id="UP000249300">
    <property type="component" value="Chromosome 1"/>
</dbReference>
<gene>
    <name evidence="1" type="ORF">NCTC12858_00463</name>
</gene>
<dbReference type="EMBL" id="LS483447">
    <property type="protein sequence ID" value="SQH72637.1"/>
    <property type="molecule type" value="Genomic_DNA"/>
</dbReference>
<accession>A0A2X4PXN7</accession>
<dbReference type="KEGG" id="pcre:NCTC12858_00463"/>
<dbReference type="AlphaFoldDB" id="A0A2X4PXN7"/>
<evidence type="ECO:0000313" key="1">
    <source>
        <dbReference type="EMBL" id="SQH72637.1"/>
    </source>
</evidence>
<protein>
    <submittedName>
        <fullName evidence="1">Uncharacterized protein</fullName>
    </submittedName>
</protein>
<name>A0A2X4PXN7_9PORP</name>